<dbReference type="Gene3D" id="3.80.10.10">
    <property type="entry name" value="Ribonuclease Inhibitor"/>
    <property type="match status" value="1"/>
</dbReference>
<accession>A0A4D7AMT0</accession>
<name>A0A4D7AMT0_9FIRM</name>
<dbReference type="RefSeq" id="WP_119311611.1">
    <property type="nucleotide sequence ID" value="NZ_CP034413.3"/>
</dbReference>
<evidence type="ECO:0000313" key="1">
    <source>
        <dbReference type="EMBL" id="QCI58933.1"/>
    </source>
</evidence>
<gene>
    <name evidence="1" type="ORF">EIO64_06560</name>
</gene>
<evidence type="ECO:0000313" key="2">
    <source>
        <dbReference type="Proteomes" id="UP000298642"/>
    </source>
</evidence>
<keyword evidence="2" id="KW-1185">Reference proteome</keyword>
<reference evidence="2" key="1">
    <citation type="submission" date="2018-12" db="EMBL/GenBank/DDBJ databases">
        <title>Dusodibacter welbiota gen. nov., sp. nov., isolated from human faeces and emended description of the Oscillibacter genus.</title>
        <authorList>
            <person name="Le Roy T."/>
            <person name="Van der Smissen P."/>
            <person name="Delzenne N."/>
            <person name="Muccioli G."/>
            <person name="Collet J.F."/>
            <person name="Cani P.D."/>
        </authorList>
    </citation>
    <scope>NUCLEOTIDE SEQUENCE [LARGE SCALE GENOMIC DNA]</scope>
    <source>
        <strain evidence="2">J115</strain>
    </source>
</reference>
<dbReference type="EMBL" id="CP034413">
    <property type="protein sequence ID" value="QCI58933.1"/>
    <property type="molecule type" value="Genomic_DNA"/>
</dbReference>
<dbReference type="KEGG" id="obj:EIO64_06560"/>
<protein>
    <recommendedName>
        <fullName evidence="3">Leucine-rich repeat domain-containing protein</fullName>
    </recommendedName>
</protein>
<organism evidence="1 2">
    <name type="scientific">Dysosmobacter welbionis</name>
    <dbReference type="NCBI Taxonomy" id="2093857"/>
    <lineage>
        <taxon>Bacteria</taxon>
        <taxon>Bacillati</taxon>
        <taxon>Bacillota</taxon>
        <taxon>Clostridia</taxon>
        <taxon>Eubacteriales</taxon>
        <taxon>Oscillospiraceae</taxon>
        <taxon>Dysosmobacter</taxon>
    </lineage>
</organism>
<dbReference type="InterPro" id="IPR032675">
    <property type="entry name" value="LRR_dom_sf"/>
</dbReference>
<sequence length="325" mass="36286">METIPGSGNWKLTIRREAAGITILRAATCDARARLPETLYGLPVTALGDHALSPTAASAEGEDLLVTCGTGTDPGTWSNRDLEDLTLPRSLERVGDYALMNCGGLRTLRLHDGIGQWGGGVLMNCRRLAAFHLTRVGEQGDTLAWFADELPWELDVTVEETDGTVFRLLFPEYREVYEENCPAHHFDYNIFGAGYPYHHSFRRKRLDLRTYDELWSGFLGMEHDEDCAVRLAFWRLRYPVELTPRAEGQYLSYLRAHAGEAAVWLVGERDMPGLAFLLRTAEPDREALSAACALARESGVSEALALLLEQQRDVAPRGLDKTFDL</sequence>
<dbReference type="Proteomes" id="UP000298642">
    <property type="component" value="Chromosome"/>
</dbReference>
<evidence type="ECO:0008006" key="3">
    <source>
        <dbReference type="Google" id="ProtNLM"/>
    </source>
</evidence>
<dbReference type="AlphaFoldDB" id="A0A4D7AMT0"/>
<dbReference type="GeneID" id="89522198"/>
<proteinExistence type="predicted"/>